<dbReference type="SMART" id="SM00463">
    <property type="entry name" value="SMR"/>
    <property type="match status" value="1"/>
</dbReference>
<dbReference type="GO" id="GO:0140664">
    <property type="term" value="F:ATP-dependent DNA damage sensor activity"/>
    <property type="evidence" value="ECO:0007669"/>
    <property type="project" value="InterPro"/>
</dbReference>
<dbReference type="SUPFAM" id="SSF52540">
    <property type="entry name" value="P-loop containing nucleoside triphosphate hydrolases"/>
    <property type="match status" value="1"/>
</dbReference>
<dbReference type="InterPro" id="IPR000432">
    <property type="entry name" value="DNA_mismatch_repair_MutS_C"/>
</dbReference>
<dbReference type="Proteomes" id="UP000824056">
    <property type="component" value="Unassembled WGS sequence"/>
</dbReference>
<evidence type="ECO:0000313" key="11">
    <source>
        <dbReference type="EMBL" id="HIZ64592.1"/>
    </source>
</evidence>
<evidence type="ECO:0000256" key="2">
    <source>
        <dbReference type="ARBA" id="ARBA00022730"/>
    </source>
</evidence>
<dbReference type="AlphaFoldDB" id="A0A9D2FQ18"/>
<reference evidence="11" key="1">
    <citation type="journal article" date="2021" name="PeerJ">
        <title>Extensive microbial diversity within the chicken gut microbiome revealed by metagenomics and culture.</title>
        <authorList>
            <person name="Gilroy R."/>
            <person name="Ravi A."/>
            <person name="Getino M."/>
            <person name="Pursley I."/>
            <person name="Horton D.L."/>
            <person name="Alikhan N.F."/>
            <person name="Baker D."/>
            <person name="Gharbi K."/>
            <person name="Hall N."/>
            <person name="Watson M."/>
            <person name="Adriaenssens E.M."/>
            <person name="Foster-Nyarko E."/>
            <person name="Jarju S."/>
            <person name="Secka A."/>
            <person name="Antonio M."/>
            <person name="Oren A."/>
            <person name="Chaudhuri R.R."/>
            <person name="La Ragione R."/>
            <person name="Hildebrand F."/>
            <person name="Pallen M.J."/>
        </authorList>
    </citation>
    <scope>NUCLEOTIDE SEQUENCE</scope>
    <source>
        <strain evidence="11">1068</strain>
    </source>
</reference>
<dbReference type="GO" id="GO:0072344">
    <property type="term" value="P:rescue of stalled ribosome"/>
    <property type="evidence" value="ECO:0007669"/>
    <property type="project" value="UniProtKB-UniRule"/>
</dbReference>
<dbReference type="PANTHER" id="PTHR48466:SF2">
    <property type="entry name" value="OS10G0509000 PROTEIN"/>
    <property type="match status" value="1"/>
</dbReference>
<dbReference type="SUPFAM" id="SSF160443">
    <property type="entry name" value="SMR domain-like"/>
    <property type="match status" value="1"/>
</dbReference>
<dbReference type="PANTHER" id="PTHR48466">
    <property type="entry name" value="OS10G0509000 PROTEIN-RELATED"/>
    <property type="match status" value="1"/>
</dbReference>
<gene>
    <name evidence="8" type="primary">mutS2</name>
    <name evidence="8" type="synonym">rqcU</name>
    <name evidence="11" type="ORF">H9809_01605</name>
</gene>
<dbReference type="Gene3D" id="1.10.1420.10">
    <property type="match status" value="2"/>
</dbReference>
<sequence>MNEKALKTLEYDKIIEMLEGCATSTLGKDFCRNLRPLSDLTQIEVMQQETADALARIYKKGSLSFGGVKDIRGSLKRLEIGSTLGTGELLALCALLENTNRAKAYGRGENEEEGTDSLEGMFEVLEPLTLLSGEIRRCILSEEEISDDASPGLRQVRRNMKNINDKIHSQLTSYISGGARTYLQDSVITMRNGRYCIPVKAEYKGQVPGMIHDQSSTGSTVFVEPMAVVKLNNDMREMEAKEQAEIEIILSNLSQQAAENLELIQDNLKILSQLDFIFARALLAKAQNATEPRFNREGIIDIKKGRHPLIDKHKVVPIDVRLGDGFDLLVVTGPNTGGKTVSLKTVGLLTLMGQSGLHIPAFDNSRLAVFRQVYADIGDEQSIEQSLSTFSSHMTNVVNFIEKADRDSLVLFDELGAGTDPTEGAALAIAILSHLHSQGIRTMATTHYSELKVYALSTQGVENASCEFDVETLRPTYRLLIGIPGKSNAFAISSKLGLPDYIIEKAKEQISQEDESFEDVLTSLEQSRKTIEAEQEEITRYKEEIQGLKARLEEKQDRLDQRKERILQEANEEAHRILREAKDYADQTMKLFNKSNQESLTVKELEEKRAQLRKKMDDTGKKMALKTPKQKKSTLTAKDVSLGDAVKVLSLNVKGTISSKPDAKGMVFVQMGILRSKVALSDLQLIDEPVITGPSLQRTGAGKIRMNKSASISPEINLLGKTVDEAVAELDKYLDDAYLSHLASVRVVHGKGTGALRKGVHNYLRRQKHVKDFHLAEFGEGDAGVTIVEFKK</sequence>
<dbReference type="PROSITE" id="PS50828">
    <property type="entry name" value="SMR"/>
    <property type="match status" value="1"/>
</dbReference>
<dbReference type="FunFam" id="3.40.50.300:FF:000830">
    <property type="entry name" value="Endonuclease MutS2"/>
    <property type="match status" value="1"/>
</dbReference>
<keyword evidence="7 8" id="KW-0238">DNA-binding</keyword>
<dbReference type="GO" id="GO:0004519">
    <property type="term" value="F:endonuclease activity"/>
    <property type="evidence" value="ECO:0007669"/>
    <property type="project" value="UniProtKB-UniRule"/>
</dbReference>
<evidence type="ECO:0000313" key="12">
    <source>
        <dbReference type="Proteomes" id="UP000824056"/>
    </source>
</evidence>
<dbReference type="InterPro" id="IPR027417">
    <property type="entry name" value="P-loop_NTPase"/>
</dbReference>
<comment type="function">
    <text evidence="8">Acts as a ribosome collision sensor, splitting the ribosome into its 2 subunits. Detects stalled/collided 70S ribosomes which it binds and splits by an ATP-hydrolysis driven conformational change. Acts upstream of the ribosome quality control system (RQC), a ribosome-associated complex that mediates the extraction of incompletely synthesized nascent chains from stalled ribosomes and their subsequent degradation. Probably generates substrates for RQC.</text>
</comment>
<dbReference type="GO" id="GO:0019843">
    <property type="term" value="F:rRNA binding"/>
    <property type="evidence" value="ECO:0007669"/>
    <property type="project" value="UniProtKB-UniRule"/>
</dbReference>
<dbReference type="EC" id="3.6.4.-" evidence="8"/>
<dbReference type="NCBIfam" id="TIGR01069">
    <property type="entry name" value="mutS2"/>
    <property type="match status" value="1"/>
</dbReference>
<dbReference type="InterPro" id="IPR046893">
    <property type="entry name" value="MSSS"/>
</dbReference>
<keyword evidence="4 8" id="KW-0378">Hydrolase</keyword>
<keyword evidence="5 8" id="KW-0067">ATP-binding</keyword>
<comment type="similarity">
    <text evidence="8">Belongs to the DNA mismatch repair MutS family. MutS2 subfamily.</text>
</comment>
<evidence type="ECO:0000259" key="10">
    <source>
        <dbReference type="PROSITE" id="PS50828"/>
    </source>
</evidence>
<dbReference type="InterPro" id="IPR002625">
    <property type="entry name" value="Smr_dom"/>
</dbReference>
<evidence type="ECO:0000256" key="6">
    <source>
        <dbReference type="ARBA" id="ARBA00022884"/>
    </source>
</evidence>
<dbReference type="PROSITE" id="PS00486">
    <property type="entry name" value="DNA_MISMATCH_REPAIR_2"/>
    <property type="match status" value="1"/>
</dbReference>
<dbReference type="Pfam" id="PF20297">
    <property type="entry name" value="MSSS"/>
    <property type="match status" value="1"/>
</dbReference>
<evidence type="ECO:0000256" key="3">
    <source>
        <dbReference type="ARBA" id="ARBA00022741"/>
    </source>
</evidence>
<keyword evidence="2 8" id="KW-0699">rRNA-binding</keyword>
<dbReference type="GO" id="GO:0006298">
    <property type="term" value="P:mismatch repair"/>
    <property type="evidence" value="ECO:0007669"/>
    <property type="project" value="InterPro"/>
</dbReference>
<evidence type="ECO:0000256" key="8">
    <source>
        <dbReference type="HAMAP-Rule" id="MF_00092"/>
    </source>
</evidence>
<keyword evidence="8 11" id="KW-0255">Endonuclease</keyword>
<dbReference type="InterPro" id="IPR036063">
    <property type="entry name" value="Smr_dom_sf"/>
</dbReference>
<dbReference type="EC" id="3.1.-.-" evidence="8"/>
<dbReference type="Pfam" id="PF00488">
    <property type="entry name" value="MutS_V"/>
    <property type="match status" value="1"/>
</dbReference>
<proteinExistence type="inferred from homology"/>
<evidence type="ECO:0000256" key="4">
    <source>
        <dbReference type="ARBA" id="ARBA00022801"/>
    </source>
</evidence>
<evidence type="ECO:0000256" key="7">
    <source>
        <dbReference type="ARBA" id="ARBA00023125"/>
    </source>
</evidence>
<dbReference type="GO" id="GO:0005524">
    <property type="term" value="F:ATP binding"/>
    <property type="evidence" value="ECO:0007669"/>
    <property type="project" value="UniProtKB-UniRule"/>
</dbReference>
<dbReference type="InterPro" id="IPR045076">
    <property type="entry name" value="MutS"/>
</dbReference>
<dbReference type="GO" id="GO:0016887">
    <property type="term" value="F:ATP hydrolysis activity"/>
    <property type="evidence" value="ECO:0007669"/>
    <property type="project" value="InterPro"/>
</dbReference>
<dbReference type="InterPro" id="IPR036187">
    <property type="entry name" value="DNA_mismatch_repair_MutS_sf"/>
</dbReference>
<keyword evidence="6 8" id="KW-0694">RNA-binding</keyword>
<dbReference type="GO" id="GO:0030983">
    <property type="term" value="F:mismatched DNA binding"/>
    <property type="evidence" value="ECO:0007669"/>
    <property type="project" value="InterPro"/>
</dbReference>
<dbReference type="Pfam" id="PF01713">
    <property type="entry name" value="Smr"/>
    <property type="match status" value="1"/>
</dbReference>
<reference evidence="11" key="2">
    <citation type="submission" date="2021-04" db="EMBL/GenBank/DDBJ databases">
        <authorList>
            <person name="Gilroy R."/>
        </authorList>
    </citation>
    <scope>NUCLEOTIDE SEQUENCE</scope>
    <source>
        <strain evidence="11">1068</strain>
    </source>
</reference>
<keyword evidence="1 8" id="KW-0540">Nuclease</keyword>
<feature type="binding site" evidence="8">
    <location>
        <begin position="333"/>
        <end position="340"/>
    </location>
    <ligand>
        <name>ATP</name>
        <dbReference type="ChEBI" id="CHEBI:30616"/>
    </ligand>
</feature>
<dbReference type="InterPro" id="IPR005747">
    <property type="entry name" value="MutS2"/>
</dbReference>
<dbReference type="SUPFAM" id="SSF48334">
    <property type="entry name" value="DNA repair protein MutS, domain III"/>
    <property type="match status" value="1"/>
</dbReference>
<dbReference type="GO" id="GO:0045910">
    <property type="term" value="P:negative regulation of DNA recombination"/>
    <property type="evidence" value="ECO:0007669"/>
    <property type="project" value="InterPro"/>
</dbReference>
<accession>A0A9D2FQ18</accession>
<keyword evidence="3 8" id="KW-0547">Nucleotide-binding</keyword>
<dbReference type="EMBL" id="DXBG01000033">
    <property type="protein sequence ID" value="HIZ64592.1"/>
    <property type="molecule type" value="Genomic_DNA"/>
</dbReference>
<feature type="domain" description="Smr" evidence="10">
    <location>
        <begin position="716"/>
        <end position="791"/>
    </location>
</feature>
<dbReference type="SMART" id="SM00533">
    <property type="entry name" value="MUTSd"/>
    <property type="match status" value="1"/>
</dbReference>
<dbReference type="SMART" id="SM00534">
    <property type="entry name" value="MUTSac"/>
    <property type="match status" value="1"/>
</dbReference>
<dbReference type="CDD" id="cd03280">
    <property type="entry name" value="ABC_MutS2"/>
    <property type="match status" value="1"/>
</dbReference>
<evidence type="ECO:0000256" key="1">
    <source>
        <dbReference type="ARBA" id="ARBA00022722"/>
    </source>
</evidence>
<feature type="coiled-coil region" evidence="9">
    <location>
        <begin position="524"/>
        <end position="622"/>
    </location>
</feature>
<keyword evidence="9" id="KW-0175">Coiled coil</keyword>
<name>A0A9D2FQ18_9FIRM</name>
<dbReference type="PIRSF" id="PIRSF005814">
    <property type="entry name" value="MutS_YshD"/>
    <property type="match status" value="1"/>
</dbReference>
<dbReference type="InterPro" id="IPR007696">
    <property type="entry name" value="DNA_mismatch_repair_MutS_core"/>
</dbReference>
<dbReference type="GO" id="GO:0043023">
    <property type="term" value="F:ribosomal large subunit binding"/>
    <property type="evidence" value="ECO:0007669"/>
    <property type="project" value="UniProtKB-UniRule"/>
</dbReference>
<comment type="function">
    <text evidence="8">Endonuclease that is involved in the suppression of homologous recombination and thus may have a key role in the control of bacterial genetic diversity.</text>
</comment>
<dbReference type="HAMAP" id="MF_00092">
    <property type="entry name" value="MutS2"/>
    <property type="match status" value="1"/>
</dbReference>
<evidence type="ECO:0000256" key="5">
    <source>
        <dbReference type="ARBA" id="ARBA00022840"/>
    </source>
</evidence>
<evidence type="ECO:0000256" key="9">
    <source>
        <dbReference type="SAM" id="Coils"/>
    </source>
</evidence>
<protein>
    <recommendedName>
        <fullName evidence="8">Endonuclease MutS2</fullName>
        <ecNumber evidence="8">3.1.-.-</ecNumber>
    </recommendedName>
    <alternativeName>
        <fullName evidence="8">Ribosome-associated protein quality control-upstream factor</fullName>
        <shortName evidence="8">RQC-upstream factor</shortName>
        <shortName evidence="8">RqcU</shortName>
        <ecNumber evidence="8">3.6.4.-</ecNumber>
    </alternativeName>
</protein>
<comment type="caution">
    <text evidence="11">The sequence shown here is derived from an EMBL/GenBank/DDBJ whole genome shotgun (WGS) entry which is preliminary data.</text>
</comment>
<comment type="subunit">
    <text evidence="8">Homodimer. Binds to stalled ribosomes, contacting rRNA.</text>
</comment>
<organism evidence="11 12">
    <name type="scientific">Candidatus Blautia pullicola</name>
    <dbReference type="NCBI Taxonomy" id="2838498"/>
    <lineage>
        <taxon>Bacteria</taxon>
        <taxon>Bacillati</taxon>
        <taxon>Bacillota</taxon>
        <taxon>Clostridia</taxon>
        <taxon>Lachnospirales</taxon>
        <taxon>Lachnospiraceae</taxon>
        <taxon>Blautia</taxon>
    </lineage>
</organism>
<dbReference type="Gene3D" id="3.40.50.300">
    <property type="entry name" value="P-loop containing nucleotide triphosphate hydrolases"/>
    <property type="match status" value="1"/>
</dbReference>
<dbReference type="Gene3D" id="3.30.1370.110">
    <property type="match status" value="1"/>
</dbReference>